<dbReference type="PROSITE" id="PS51208">
    <property type="entry name" value="AUTOTRANSPORTER"/>
    <property type="match status" value="1"/>
</dbReference>
<dbReference type="Proteomes" id="UP000477739">
    <property type="component" value="Unassembled WGS sequence"/>
</dbReference>
<feature type="non-terminal residue" evidence="2">
    <location>
        <position position="1"/>
    </location>
</feature>
<dbReference type="RefSeq" id="WP_155110316.1">
    <property type="nucleotide sequence ID" value="NZ_WMJZ01000133.1"/>
</dbReference>
<evidence type="ECO:0000313" key="2">
    <source>
        <dbReference type="EMBL" id="MTH48983.1"/>
    </source>
</evidence>
<dbReference type="PANTHER" id="PTHR35037">
    <property type="entry name" value="C-TERMINAL REGION OF AIDA-LIKE PROTEIN"/>
    <property type="match status" value="1"/>
</dbReference>
<reference evidence="2 3" key="1">
    <citation type="submission" date="2019-11" db="EMBL/GenBank/DDBJ databases">
        <title>Escherichia alba sp. nov. isolated from the gut of plastic-eating superworms Zophobas atratus.</title>
        <authorList>
            <person name="Yang Y."/>
        </authorList>
    </citation>
    <scope>NUCLEOTIDE SEQUENCE [LARGE SCALE GENOMIC DNA]</scope>
    <source>
        <strain evidence="3">BIT-B35</strain>
    </source>
</reference>
<dbReference type="NCBIfam" id="TIGR01414">
    <property type="entry name" value="autotrans_barl"/>
    <property type="match status" value="1"/>
</dbReference>
<feature type="domain" description="Autotransporter" evidence="1">
    <location>
        <begin position="1"/>
        <end position="202"/>
    </location>
</feature>
<protein>
    <submittedName>
        <fullName evidence="2">Autotransporter outer membrane beta-barrel domain-containing protein</fullName>
    </submittedName>
</protein>
<dbReference type="OrthoDB" id="7052171at2"/>
<dbReference type="EMBL" id="WMJZ01000133">
    <property type="protein sequence ID" value="MTH48983.1"/>
    <property type="molecule type" value="Genomic_DNA"/>
</dbReference>
<dbReference type="Pfam" id="PF03797">
    <property type="entry name" value="Autotransporter"/>
    <property type="match status" value="1"/>
</dbReference>
<evidence type="ECO:0000259" key="1">
    <source>
        <dbReference type="PROSITE" id="PS51208"/>
    </source>
</evidence>
<dbReference type="InterPro" id="IPR036709">
    <property type="entry name" value="Autotransporte_beta_dom_sf"/>
</dbReference>
<dbReference type="Gene3D" id="2.40.128.130">
    <property type="entry name" value="Autotransporter beta-domain"/>
    <property type="match status" value="1"/>
</dbReference>
<gene>
    <name evidence="2" type="ORF">GJV78_22740</name>
</gene>
<dbReference type="SUPFAM" id="SSF103515">
    <property type="entry name" value="Autotransporter"/>
    <property type="match status" value="1"/>
</dbReference>
<name>A0A6L6IW72_9ENTR</name>
<feature type="non-terminal residue" evidence="2">
    <location>
        <position position="202"/>
    </location>
</feature>
<dbReference type="AlphaFoldDB" id="A0A6L6IW72"/>
<evidence type="ECO:0000313" key="3">
    <source>
        <dbReference type="Proteomes" id="UP000477739"/>
    </source>
</evidence>
<keyword evidence="3" id="KW-1185">Reference proteome</keyword>
<dbReference type="InterPro" id="IPR006315">
    <property type="entry name" value="OM_autotransptr_brl_dom"/>
</dbReference>
<dbReference type="SMART" id="SM00869">
    <property type="entry name" value="Autotransporter"/>
    <property type="match status" value="1"/>
</dbReference>
<sequence>MWLRGYGGALNAFSGGRLSGFDMRYSGYQLGADKRVAAGVPLSVGLFMGSTHGSPDYRGGSGTVRSDYAGLYASYLAQSGLYGDLVLKAARQKNSFSVLDSQKKRVGASGEASGFSAALEMGRRFNLNQPGEGFYVEPEMQFTWSRQNAMKMRADNGLNIGLSSYKSALGRAGVQLGYEQSTESGRVNAYLKSGVLKEFAGE</sequence>
<dbReference type="GO" id="GO:0019867">
    <property type="term" value="C:outer membrane"/>
    <property type="evidence" value="ECO:0007669"/>
    <property type="project" value="InterPro"/>
</dbReference>
<dbReference type="InterPro" id="IPR005546">
    <property type="entry name" value="Autotransporte_beta"/>
</dbReference>
<proteinExistence type="predicted"/>
<comment type="caution">
    <text evidence="2">The sequence shown here is derived from an EMBL/GenBank/DDBJ whole genome shotgun (WGS) entry which is preliminary data.</text>
</comment>
<dbReference type="PANTHER" id="PTHR35037:SF3">
    <property type="entry name" value="C-TERMINAL REGION OF AIDA-LIKE PROTEIN"/>
    <property type="match status" value="1"/>
</dbReference>
<accession>A0A6L6IW72</accession>
<dbReference type="InterPro" id="IPR051551">
    <property type="entry name" value="Autotransporter_adhesion"/>
</dbReference>
<organism evidence="2 3">
    <name type="scientific">Intestinirhabdus alba</name>
    <dbReference type="NCBI Taxonomy" id="2899544"/>
    <lineage>
        <taxon>Bacteria</taxon>
        <taxon>Pseudomonadati</taxon>
        <taxon>Pseudomonadota</taxon>
        <taxon>Gammaproteobacteria</taxon>
        <taxon>Enterobacterales</taxon>
        <taxon>Enterobacteriaceae</taxon>
        <taxon>Intestinirhabdus</taxon>
    </lineage>
</organism>